<proteinExistence type="predicted"/>
<sequence length="120" mass="14031">MMSFEILKIDGCAYLVIPKDYTVQAKINNSFQFESSTGFPAMELEAKLNENILRLLRHYVALFMPQIIPADLYFDYTDLYTFVGQLNRHEIRAATPVEKDTFCNKEVITLYYDYNTHITL</sequence>
<protein>
    <submittedName>
        <fullName evidence="1">Uncharacterized protein</fullName>
    </submittedName>
</protein>
<dbReference type="EMBL" id="BJYS01000043">
    <property type="protein sequence ID" value="GEO06747.1"/>
    <property type="molecule type" value="Genomic_DNA"/>
</dbReference>
<reference evidence="1 2" key="1">
    <citation type="submission" date="2019-07" db="EMBL/GenBank/DDBJ databases">
        <title>Whole genome shotgun sequence of Adhaeribacter aerolatus NBRC 106133.</title>
        <authorList>
            <person name="Hosoyama A."/>
            <person name="Uohara A."/>
            <person name="Ohji S."/>
            <person name="Ichikawa N."/>
        </authorList>
    </citation>
    <scope>NUCLEOTIDE SEQUENCE [LARGE SCALE GENOMIC DNA]</scope>
    <source>
        <strain evidence="1 2">NBRC 106133</strain>
    </source>
</reference>
<comment type="caution">
    <text evidence="1">The sequence shown here is derived from an EMBL/GenBank/DDBJ whole genome shotgun (WGS) entry which is preliminary data.</text>
</comment>
<organism evidence="1 2">
    <name type="scientific">Adhaeribacter aerolatus</name>
    <dbReference type="NCBI Taxonomy" id="670289"/>
    <lineage>
        <taxon>Bacteria</taxon>
        <taxon>Pseudomonadati</taxon>
        <taxon>Bacteroidota</taxon>
        <taxon>Cytophagia</taxon>
        <taxon>Cytophagales</taxon>
        <taxon>Hymenobacteraceae</taxon>
        <taxon>Adhaeribacter</taxon>
    </lineage>
</organism>
<evidence type="ECO:0000313" key="1">
    <source>
        <dbReference type="EMBL" id="GEO06747.1"/>
    </source>
</evidence>
<dbReference type="Proteomes" id="UP000321532">
    <property type="component" value="Unassembled WGS sequence"/>
</dbReference>
<name>A0A512B4R0_9BACT</name>
<accession>A0A512B4R0</accession>
<gene>
    <name evidence="1" type="ORF">AAE02nite_44110</name>
</gene>
<keyword evidence="2" id="KW-1185">Reference proteome</keyword>
<dbReference type="AlphaFoldDB" id="A0A512B4R0"/>
<evidence type="ECO:0000313" key="2">
    <source>
        <dbReference type="Proteomes" id="UP000321532"/>
    </source>
</evidence>
<dbReference type="RefSeq" id="WP_146903432.1">
    <property type="nucleotide sequence ID" value="NZ_BJYS01000043.1"/>
</dbReference>